<organism evidence="2 3">
    <name type="scientific">Liparis tanakae</name>
    <name type="common">Tanaka's snailfish</name>
    <dbReference type="NCBI Taxonomy" id="230148"/>
    <lineage>
        <taxon>Eukaryota</taxon>
        <taxon>Metazoa</taxon>
        <taxon>Chordata</taxon>
        <taxon>Craniata</taxon>
        <taxon>Vertebrata</taxon>
        <taxon>Euteleostomi</taxon>
        <taxon>Actinopterygii</taxon>
        <taxon>Neopterygii</taxon>
        <taxon>Teleostei</taxon>
        <taxon>Neoteleostei</taxon>
        <taxon>Acanthomorphata</taxon>
        <taxon>Eupercaria</taxon>
        <taxon>Perciformes</taxon>
        <taxon>Cottioidei</taxon>
        <taxon>Cottales</taxon>
        <taxon>Liparidae</taxon>
        <taxon>Liparis</taxon>
    </lineage>
</organism>
<evidence type="ECO:0000313" key="2">
    <source>
        <dbReference type="EMBL" id="TNN36172.1"/>
    </source>
</evidence>
<dbReference type="EMBL" id="SRLO01001651">
    <property type="protein sequence ID" value="TNN36172.1"/>
    <property type="molecule type" value="Genomic_DNA"/>
</dbReference>
<sequence>MSQHTAGLESAEHTAGLESAEHRGPVTAHGWSGVSRAHGWSRVSRVHSWSGVSQHTAGLESAEHTAGLESAEHTAGLESAEHTAGLESAELTAGLTVDLPDVHHLVHGRGQMQVCCSVYWFLVTFHILTVPSLPLVASRPLLLLQPQLDEGALPQVPRHVGEGLGPAVVVVAVVRGQRADQLLRRPLAVLGGEARGQAAGRQSVGQLQGPYSGGVMGGVGIQVGN</sequence>
<evidence type="ECO:0000256" key="1">
    <source>
        <dbReference type="SAM" id="MobiDB-lite"/>
    </source>
</evidence>
<reference evidence="2 3" key="1">
    <citation type="submission" date="2019-03" db="EMBL/GenBank/DDBJ databases">
        <title>First draft genome of Liparis tanakae, snailfish: a comprehensive survey of snailfish specific genes.</title>
        <authorList>
            <person name="Kim W."/>
            <person name="Song I."/>
            <person name="Jeong J.-H."/>
            <person name="Kim D."/>
            <person name="Kim S."/>
            <person name="Ryu S."/>
            <person name="Song J.Y."/>
            <person name="Lee S.K."/>
        </authorList>
    </citation>
    <scope>NUCLEOTIDE SEQUENCE [LARGE SCALE GENOMIC DNA]</scope>
    <source>
        <tissue evidence="2">Muscle</tissue>
    </source>
</reference>
<protein>
    <submittedName>
        <fullName evidence="2">Uncharacterized protein</fullName>
    </submittedName>
</protein>
<comment type="caution">
    <text evidence="2">The sequence shown here is derived from an EMBL/GenBank/DDBJ whole genome shotgun (WGS) entry which is preliminary data.</text>
</comment>
<gene>
    <name evidence="2" type="ORF">EYF80_053659</name>
</gene>
<name>A0A4Z2F748_9TELE</name>
<proteinExistence type="predicted"/>
<feature type="region of interest" description="Disordered" evidence="1">
    <location>
        <begin position="1"/>
        <end position="30"/>
    </location>
</feature>
<accession>A0A4Z2F748</accession>
<keyword evidence="3" id="KW-1185">Reference proteome</keyword>
<dbReference type="Proteomes" id="UP000314294">
    <property type="component" value="Unassembled WGS sequence"/>
</dbReference>
<evidence type="ECO:0000313" key="3">
    <source>
        <dbReference type="Proteomes" id="UP000314294"/>
    </source>
</evidence>
<dbReference type="AlphaFoldDB" id="A0A4Z2F748"/>